<dbReference type="GO" id="GO:0015293">
    <property type="term" value="F:symporter activity"/>
    <property type="evidence" value="ECO:0007669"/>
    <property type="project" value="TreeGrafter"/>
</dbReference>
<dbReference type="PANTHER" id="PTHR10590">
    <property type="entry name" value="SODIUM/NUCLEOSIDE COTRANSPORTER"/>
    <property type="match status" value="1"/>
</dbReference>
<feature type="transmembrane region" description="Helical" evidence="7">
    <location>
        <begin position="294"/>
        <end position="311"/>
    </location>
</feature>
<dbReference type="GO" id="GO:0005886">
    <property type="term" value="C:plasma membrane"/>
    <property type="evidence" value="ECO:0007669"/>
    <property type="project" value="UniProtKB-SubCell"/>
</dbReference>
<evidence type="ECO:0000256" key="6">
    <source>
        <dbReference type="ARBA" id="ARBA00023136"/>
    </source>
</evidence>
<keyword evidence="6 7" id="KW-0472">Membrane</keyword>
<feature type="domain" description="Concentrative nucleoside transporter N-terminal" evidence="8">
    <location>
        <begin position="6"/>
        <end position="75"/>
    </location>
</feature>
<dbReference type="Pfam" id="PF07662">
    <property type="entry name" value="Nucleos_tra2_C"/>
    <property type="match status" value="1"/>
</dbReference>
<comment type="similarity">
    <text evidence="2">Belongs to the concentrative nucleoside transporter (CNT) (TC 2.A.41) family.</text>
</comment>
<dbReference type="KEGG" id="rpm:RSPPHO_00817"/>
<feature type="transmembrane region" description="Helical" evidence="7">
    <location>
        <begin position="256"/>
        <end position="274"/>
    </location>
</feature>
<feature type="transmembrane region" description="Helical" evidence="7">
    <location>
        <begin position="20"/>
        <end position="41"/>
    </location>
</feature>
<dbReference type="PATRIC" id="fig|1150469.3.peg.940"/>
<proteinExistence type="inferred from homology"/>
<organism evidence="11 12">
    <name type="scientific">Pararhodospirillum photometricum DSM 122</name>
    <dbReference type="NCBI Taxonomy" id="1150469"/>
    <lineage>
        <taxon>Bacteria</taxon>
        <taxon>Pseudomonadati</taxon>
        <taxon>Pseudomonadota</taxon>
        <taxon>Alphaproteobacteria</taxon>
        <taxon>Rhodospirillales</taxon>
        <taxon>Rhodospirillaceae</taxon>
        <taxon>Pararhodospirillum</taxon>
    </lineage>
</organism>
<keyword evidence="5 7" id="KW-1133">Transmembrane helix</keyword>
<keyword evidence="12" id="KW-1185">Reference proteome</keyword>
<evidence type="ECO:0000313" key="12">
    <source>
        <dbReference type="Proteomes" id="UP000033220"/>
    </source>
</evidence>
<name>H6SQX8_PARPM</name>
<dbReference type="HOGENOM" id="CLU_016813_4_2_5"/>
<dbReference type="EMBL" id="HE663493">
    <property type="protein sequence ID" value="CCG07443.1"/>
    <property type="molecule type" value="Genomic_DNA"/>
</dbReference>
<dbReference type="PANTHER" id="PTHR10590:SF4">
    <property type="entry name" value="SOLUTE CARRIER FAMILY 28 MEMBER 3"/>
    <property type="match status" value="1"/>
</dbReference>
<feature type="transmembrane region" description="Helical" evidence="7">
    <location>
        <begin position="169"/>
        <end position="191"/>
    </location>
</feature>
<feature type="transmembrane region" description="Helical" evidence="7">
    <location>
        <begin position="91"/>
        <end position="114"/>
    </location>
</feature>
<dbReference type="Pfam" id="PF01773">
    <property type="entry name" value="Nucleos_tra2_N"/>
    <property type="match status" value="1"/>
</dbReference>
<evidence type="ECO:0000256" key="4">
    <source>
        <dbReference type="ARBA" id="ARBA00022692"/>
    </source>
</evidence>
<evidence type="ECO:0000256" key="3">
    <source>
        <dbReference type="ARBA" id="ARBA00022475"/>
    </source>
</evidence>
<feature type="transmembrane region" description="Helical" evidence="7">
    <location>
        <begin position="387"/>
        <end position="408"/>
    </location>
</feature>
<evidence type="ECO:0000313" key="11">
    <source>
        <dbReference type="EMBL" id="CCG07443.1"/>
    </source>
</evidence>
<feature type="transmembrane region" description="Helical" evidence="7">
    <location>
        <begin position="203"/>
        <end position="222"/>
    </location>
</feature>
<dbReference type="InterPro" id="IPR008276">
    <property type="entry name" value="C_nuclsd_transpt"/>
</dbReference>
<dbReference type="AlphaFoldDB" id="H6SQX8"/>
<evidence type="ECO:0000256" key="5">
    <source>
        <dbReference type="ARBA" id="ARBA00022989"/>
    </source>
</evidence>
<comment type="subcellular location">
    <subcellularLocation>
        <location evidence="1">Cell membrane</location>
        <topology evidence="1">Multi-pass membrane protein</topology>
    </subcellularLocation>
</comment>
<feature type="domain" description="Nucleoside transporter/FeoB GTPase Gate" evidence="10">
    <location>
        <begin position="94"/>
        <end position="192"/>
    </location>
</feature>
<keyword evidence="4 7" id="KW-0812">Transmembrane</keyword>
<feature type="domain" description="Concentrative nucleoside transporter C-terminal" evidence="9">
    <location>
        <begin position="203"/>
        <end position="405"/>
    </location>
</feature>
<protein>
    <submittedName>
        <fullName evidence="11">NupC family protein</fullName>
    </submittedName>
</protein>
<dbReference type="InterPro" id="IPR011642">
    <property type="entry name" value="Gate_dom"/>
</dbReference>
<dbReference type="Proteomes" id="UP000033220">
    <property type="component" value="Chromosome DSM 122"/>
</dbReference>
<evidence type="ECO:0000259" key="8">
    <source>
        <dbReference type="Pfam" id="PF01773"/>
    </source>
</evidence>
<evidence type="ECO:0000259" key="10">
    <source>
        <dbReference type="Pfam" id="PF07670"/>
    </source>
</evidence>
<dbReference type="Pfam" id="PF07670">
    <property type="entry name" value="Gate"/>
    <property type="match status" value="1"/>
</dbReference>
<dbReference type="InterPro" id="IPR002668">
    <property type="entry name" value="CNT_N_dom"/>
</dbReference>
<dbReference type="GO" id="GO:0005337">
    <property type="term" value="F:nucleoside transmembrane transporter activity"/>
    <property type="evidence" value="ECO:0007669"/>
    <property type="project" value="InterPro"/>
</dbReference>
<feature type="transmembrane region" description="Helical" evidence="7">
    <location>
        <begin position="350"/>
        <end position="375"/>
    </location>
</feature>
<dbReference type="eggNOG" id="COG1972">
    <property type="taxonomic scope" value="Bacteria"/>
</dbReference>
<accession>H6SQX8</accession>
<feature type="transmembrane region" description="Helical" evidence="7">
    <location>
        <begin position="134"/>
        <end position="157"/>
    </location>
</feature>
<evidence type="ECO:0000259" key="9">
    <source>
        <dbReference type="Pfam" id="PF07662"/>
    </source>
</evidence>
<keyword evidence="3" id="KW-1003">Cell membrane</keyword>
<evidence type="ECO:0000256" key="7">
    <source>
        <dbReference type="SAM" id="Phobius"/>
    </source>
</evidence>
<gene>
    <name evidence="11" type="ORF">RSPPHO_00817</name>
</gene>
<dbReference type="STRING" id="1150469.RSPPHO_00817"/>
<dbReference type="InterPro" id="IPR011657">
    <property type="entry name" value="CNT_C_dom"/>
</dbReference>
<evidence type="ECO:0000256" key="1">
    <source>
        <dbReference type="ARBA" id="ARBA00004651"/>
    </source>
</evidence>
<evidence type="ECO:0000256" key="2">
    <source>
        <dbReference type="ARBA" id="ARBA00009033"/>
    </source>
</evidence>
<reference evidence="11 12" key="1">
    <citation type="submission" date="2012-02" db="EMBL/GenBank/DDBJ databases">
        <title>Shotgun genome sequence of Phaeospirillum photometricum DSM 122.</title>
        <authorList>
            <person name="Duquesne K."/>
            <person name="Sturgis J."/>
        </authorList>
    </citation>
    <scope>NUCLEOTIDE SEQUENCE [LARGE SCALE GENOMIC DNA]</scope>
    <source>
        <strain evidence="12">DSM122</strain>
    </source>
</reference>
<sequence length="409" mass="42996">MWDWGFFVALCWAISEDRRAVPWRVVAIGMGLQVVIALVLLKLPPVQHAFLALNGVVEAIQSATRAGTSFVFGYLGGGALPFAETTPGGSFVLVFQALPIILIMSALSSLLFHWRILPAVVRGMAWVLTRTLGVGGAVGVSAAANIFMGMVEAPLLIRPYVRHLSRSELFMVMTCGMATIAGTMMVLYASFLQGVVDNPLGQILIASLISAPAAIVVSLVLIPSQARTGGDYVPPPSEAATAIEAIAIGAQEGVQLLISVAALLLVMVALVALLNNALGVLPDVLGAPLTLERMLGWLMAPVCWLMGMPWAEAMVGGPLLGVKTILNEMIAYIQLSHLPEGALSERSRLILTYALCGFANFGSLGIMVGGLSTLAPERRGEIARLGLKSILSGTVATCMTGAIIGLVVW</sequence>